<dbReference type="InterPro" id="IPR036427">
    <property type="entry name" value="Bromodomain-like_sf"/>
</dbReference>
<evidence type="ECO:0000313" key="4">
    <source>
        <dbReference type="EMBL" id="KAK8866731.1"/>
    </source>
</evidence>
<sequence>MSNIPFSFRIALYGDSRVGKHSMLNSMDAIQMSHDQLEYFRVETKQEIQKRKIVLEIFYPLDSTNMNKTVHYHAALFLYDTTDSSSFNNIQNTIKELEKDKNADCKFFGVGTKKDLATDNNSKKKRLSGVRSFIVNTNDKAEISDMTKKITNSLITIYQKDVMKICLEITKELKDHPSSFLVREPVKAEGQYGDYYDVVKNPQFLSTIIKRLENDEYQSVESWQQDIEQIKVNFQLFNGESSEAMIFINEMFEVYKKLLKKLPPFGMNKISSRVNSKIKEVNELCDAPPPEMREMFPEGIVYTETDMKPFTDEDESLLVSEINELSSVEDTLEVSQIMDFFNVKKKLNGKYLEVDVNNLPNEAKTYLRSFVRSKVRAKKA</sequence>
<evidence type="ECO:0000313" key="5">
    <source>
        <dbReference type="Proteomes" id="UP001470230"/>
    </source>
</evidence>
<dbReference type="CDD" id="cd04369">
    <property type="entry name" value="Bromodomain"/>
    <property type="match status" value="1"/>
</dbReference>
<name>A0ABR2IQK8_9EUKA</name>
<dbReference type="Pfam" id="PF00439">
    <property type="entry name" value="Bromodomain"/>
    <property type="match status" value="1"/>
</dbReference>
<organism evidence="4 5">
    <name type="scientific">Tritrichomonas musculus</name>
    <dbReference type="NCBI Taxonomy" id="1915356"/>
    <lineage>
        <taxon>Eukaryota</taxon>
        <taxon>Metamonada</taxon>
        <taxon>Parabasalia</taxon>
        <taxon>Tritrichomonadida</taxon>
        <taxon>Tritrichomonadidae</taxon>
        <taxon>Tritrichomonas</taxon>
    </lineage>
</organism>
<dbReference type="InterPro" id="IPR001806">
    <property type="entry name" value="Small_GTPase"/>
</dbReference>
<feature type="domain" description="Bromo" evidence="3">
    <location>
        <begin position="174"/>
        <end position="245"/>
    </location>
</feature>
<dbReference type="InterPro" id="IPR001487">
    <property type="entry name" value="Bromodomain"/>
</dbReference>
<comment type="caution">
    <text evidence="4">The sequence shown here is derived from an EMBL/GenBank/DDBJ whole genome shotgun (WGS) entry which is preliminary data.</text>
</comment>
<dbReference type="Gene3D" id="1.20.920.10">
    <property type="entry name" value="Bromodomain-like"/>
    <property type="match status" value="1"/>
</dbReference>
<reference evidence="4 5" key="1">
    <citation type="submission" date="2024-04" db="EMBL/GenBank/DDBJ databases">
        <title>Tritrichomonas musculus Genome.</title>
        <authorList>
            <person name="Alves-Ferreira E."/>
            <person name="Grigg M."/>
            <person name="Lorenzi H."/>
            <person name="Galac M."/>
        </authorList>
    </citation>
    <scope>NUCLEOTIDE SEQUENCE [LARGE SCALE GENOMIC DNA]</scope>
    <source>
        <strain evidence="4 5">EAF2021</strain>
    </source>
</reference>
<accession>A0ABR2IQK8</accession>
<dbReference type="SUPFAM" id="SSF47370">
    <property type="entry name" value="Bromodomain"/>
    <property type="match status" value="1"/>
</dbReference>
<dbReference type="Proteomes" id="UP001470230">
    <property type="component" value="Unassembled WGS sequence"/>
</dbReference>
<evidence type="ECO:0000256" key="1">
    <source>
        <dbReference type="ARBA" id="ARBA00023117"/>
    </source>
</evidence>
<dbReference type="SUPFAM" id="SSF52540">
    <property type="entry name" value="P-loop containing nucleoside triphosphate hydrolases"/>
    <property type="match status" value="1"/>
</dbReference>
<dbReference type="PANTHER" id="PTHR45926">
    <property type="entry name" value="OSJNBA0053K19.4 PROTEIN"/>
    <property type="match status" value="1"/>
</dbReference>
<dbReference type="PROSITE" id="PS50014">
    <property type="entry name" value="BROMODOMAIN_2"/>
    <property type="match status" value="1"/>
</dbReference>
<evidence type="ECO:0000259" key="3">
    <source>
        <dbReference type="PROSITE" id="PS50014"/>
    </source>
</evidence>
<dbReference type="Gene3D" id="3.40.50.300">
    <property type="entry name" value="P-loop containing nucleotide triphosphate hydrolases"/>
    <property type="match status" value="1"/>
</dbReference>
<gene>
    <name evidence="4" type="ORF">M9Y10_009699</name>
</gene>
<dbReference type="EMBL" id="JAPFFF010000015">
    <property type="protein sequence ID" value="KAK8866731.1"/>
    <property type="molecule type" value="Genomic_DNA"/>
</dbReference>
<keyword evidence="5" id="KW-1185">Reference proteome</keyword>
<dbReference type="InterPro" id="IPR027417">
    <property type="entry name" value="P-loop_NTPase"/>
</dbReference>
<dbReference type="SMART" id="SM00297">
    <property type="entry name" value="BROMO"/>
    <property type="match status" value="1"/>
</dbReference>
<dbReference type="PRINTS" id="PR00503">
    <property type="entry name" value="BROMODOMAIN"/>
</dbReference>
<evidence type="ECO:0000256" key="2">
    <source>
        <dbReference type="PROSITE-ProRule" id="PRU00035"/>
    </source>
</evidence>
<keyword evidence="1 2" id="KW-0103">Bromodomain</keyword>
<dbReference type="Pfam" id="PF00071">
    <property type="entry name" value="Ras"/>
    <property type="match status" value="1"/>
</dbReference>
<proteinExistence type="predicted"/>
<protein>
    <submittedName>
        <fullName evidence="4">Histidine-containing phosphotransfer protein 3</fullName>
    </submittedName>
</protein>